<evidence type="ECO:0000256" key="4">
    <source>
        <dbReference type="SAM" id="MobiDB-lite"/>
    </source>
</evidence>
<evidence type="ECO:0000259" key="5">
    <source>
        <dbReference type="Pfam" id="PF01416"/>
    </source>
</evidence>
<dbReference type="InterPro" id="IPR020095">
    <property type="entry name" value="PsdUridine_synth_TruA_C"/>
</dbReference>
<evidence type="ECO:0000256" key="3">
    <source>
        <dbReference type="ARBA" id="ARBA00023235"/>
    </source>
</evidence>
<feature type="domain" description="Pseudouridine synthase I TruA alpha/beta" evidence="5">
    <location>
        <begin position="236"/>
        <end position="359"/>
    </location>
</feature>
<comment type="caution">
    <text evidence="6">The sequence shown here is derived from an EMBL/GenBank/DDBJ whole genome shotgun (WGS) entry which is preliminary data.</text>
</comment>
<dbReference type="InterPro" id="IPR020103">
    <property type="entry name" value="PsdUridine_synth_cat_dom_sf"/>
</dbReference>
<dbReference type="Pfam" id="PF01416">
    <property type="entry name" value="PseudoU_synth_1"/>
    <property type="match status" value="1"/>
</dbReference>
<dbReference type="Proteomes" id="UP001295794">
    <property type="component" value="Unassembled WGS sequence"/>
</dbReference>
<feature type="region of interest" description="Disordered" evidence="4">
    <location>
        <begin position="127"/>
        <end position="156"/>
    </location>
</feature>
<dbReference type="GO" id="GO:0005737">
    <property type="term" value="C:cytoplasm"/>
    <property type="evidence" value="ECO:0007669"/>
    <property type="project" value="TreeGrafter"/>
</dbReference>
<dbReference type="PANTHER" id="PTHR11142:SF5">
    <property type="entry name" value="TRNA PSEUDOURIDINE(38_39) SYNTHASE"/>
    <property type="match status" value="1"/>
</dbReference>
<proteinExistence type="inferred from homology"/>
<dbReference type="Gene3D" id="3.30.70.660">
    <property type="entry name" value="Pseudouridine synthase I, catalytic domain, C-terminal subdomain"/>
    <property type="match status" value="1"/>
</dbReference>
<dbReference type="GO" id="GO:0031119">
    <property type="term" value="P:tRNA pseudouridine synthesis"/>
    <property type="evidence" value="ECO:0007669"/>
    <property type="project" value="TreeGrafter"/>
</dbReference>
<evidence type="ECO:0000313" key="6">
    <source>
        <dbReference type="EMBL" id="CAK5270999.1"/>
    </source>
</evidence>
<dbReference type="SUPFAM" id="SSF55120">
    <property type="entry name" value="Pseudouridine synthase"/>
    <property type="match status" value="1"/>
</dbReference>
<dbReference type="EMBL" id="CAVNYO010000169">
    <property type="protein sequence ID" value="CAK5270999.1"/>
    <property type="molecule type" value="Genomic_DNA"/>
</dbReference>
<feature type="compositionally biased region" description="Basic and acidic residues" evidence="4">
    <location>
        <begin position="467"/>
        <end position="479"/>
    </location>
</feature>
<evidence type="ECO:0000256" key="1">
    <source>
        <dbReference type="ARBA" id="ARBA00009375"/>
    </source>
</evidence>
<dbReference type="HAMAP" id="MF_00171">
    <property type="entry name" value="TruA"/>
    <property type="match status" value="1"/>
</dbReference>
<comment type="similarity">
    <text evidence="1">Belongs to the tRNA pseudouridine synthase TruA family.</text>
</comment>
<dbReference type="InterPro" id="IPR020094">
    <property type="entry name" value="TruA/RsuA/RluB/E/F_N"/>
</dbReference>
<keyword evidence="2" id="KW-0819">tRNA processing</keyword>
<dbReference type="CDD" id="cd02569">
    <property type="entry name" value="PseudoU_synth_ScPus3"/>
    <property type="match status" value="1"/>
</dbReference>
<protein>
    <recommendedName>
        <fullName evidence="5">Pseudouridine synthase I TruA alpha/beta domain-containing protein</fullName>
    </recommendedName>
</protein>
<dbReference type="InterPro" id="IPR020097">
    <property type="entry name" value="PsdUridine_synth_TruA_a/b_dom"/>
</dbReference>
<accession>A0AAD2JZY7</accession>
<organism evidence="6 7">
    <name type="scientific">Mycena citricolor</name>
    <dbReference type="NCBI Taxonomy" id="2018698"/>
    <lineage>
        <taxon>Eukaryota</taxon>
        <taxon>Fungi</taxon>
        <taxon>Dikarya</taxon>
        <taxon>Basidiomycota</taxon>
        <taxon>Agaricomycotina</taxon>
        <taxon>Agaricomycetes</taxon>
        <taxon>Agaricomycetidae</taxon>
        <taxon>Agaricales</taxon>
        <taxon>Marasmiineae</taxon>
        <taxon>Mycenaceae</taxon>
        <taxon>Mycena</taxon>
    </lineage>
</organism>
<reference evidence="6" key="1">
    <citation type="submission" date="2023-11" db="EMBL/GenBank/DDBJ databases">
        <authorList>
            <person name="De Vega J J."/>
            <person name="De Vega J J."/>
        </authorList>
    </citation>
    <scope>NUCLEOTIDE SEQUENCE</scope>
</reference>
<sequence>MPAATSPYEDWTKADLIAKLMELESKRETTQSAAREKIDFACHARRKIALRFCYAGWAYNGLAVQAQPTPLPTVEGVLFAALAKARLVDPDAGMDGCGWERCGRTDRGVSAAGQVVSLWVRSALRPEEDASRTGETLGSTRAEDAEAGEEAWGEGDDDFSGAFDETDFAGPSRSSSAQEQEFHYAVVLNRILPPTIRIIAWSPVSPDFSSRFSCQSRHYKYFFSADELDVGRMADAASLLVGEHDFRNFCKFDPAKQLTVYTRRVQSATISAVRDSDSDGMYVFDLVGNAFLYHQVRHIMAILFLVGSGLEPPSVVSALLNVAPGAEGDADASLPVVDTKPEYQMADGLPLVLYACHYPAGALEWRSDAETTTSSEGLYRQMHTALGRSEMFATLNRVFLAAAAVYHPKPPSTLPIHETGFAVDGKTAMNVPLGGSEVRWVAKYVPVLERKRGDHFEVVNERWRLGKGARRDERKKAGTEEAPVCPA</sequence>
<dbReference type="PANTHER" id="PTHR11142">
    <property type="entry name" value="PSEUDOURIDYLATE SYNTHASE"/>
    <property type="match status" value="1"/>
</dbReference>
<dbReference type="InterPro" id="IPR001406">
    <property type="entry name" value="PsdUridine_synth_TruA"/>
</dbReference>
<dbReference type="GO" id="GO:0009982">
    <property type="term" value="F:pseudouridine synthase activity"/>
    <property type="evidence" value="ECO:0007669"/>
    <property type="project" value="InterPro"/>
</dbReference>
<feature type="region of interest" description="Disordered" evidence="4">
    <location>
        <begin position="467"/>
        <end position="487"/>
    </location>
</feature>
<dbReference type="InterPro" id="IPR041707">
    <property type="entry name" value="Pus3-like"/>
</dbReference>
<gene>
    <name evidence="6" type="ORF">MYCIT1_LOCUS15851</name>
</gene>
<evidence type="ECO:0000256" key="2">
    <source>
        <dbReference type="ARBA" id="ARBA00022694"/>
    </source>
</evidence>
<dbReference type="GO" id="GO:0003723">
    <property type="term" value="F:RNA binding"/>
    <property type="evidence" value="ECO:0007669"/>
    <property type="project" value="InterPro"/>
</dbReference>
<dbReference type="AlphaFoldDB" id="A0AAD2JZY7"/>
<dbReference type="GO" id="GO:0005634">
    <property type="term" value="C:nucleus"/>
    <property type="evidence" value="ECO:0007669"/>
    <property type="project" value="TreeGrafter"/>
</dbReference>
<dbReference type="GO" id="GO:1990481">
    <property type="term" value="P:mRNA pseudouridine synthesis"/>
    <property type="evidence" value="ECO:0007669"/>
    <property type="project" value="TreeGrafter"/>
</dbReference>
<evidence type="ECO:0000313" key="7">
    <source>
        <dbReference type="Proteomes" id="UP001295794"/>
    </source>
</evidence>
<dbReference type="Gene3D" id="3.30.70.580">
    <property type="entry name" value="Pseudouridine synthase I, catalytic domain, N-terminal subdomain"/>
    <property type="match status" value="1"/>
</dbReference>
<name>A0AAD2JZY7_9AGAR</name>
<keyword evidence="3" id="KW-0413">Isomerase</keyword>
<keyword evidence="7" id="KW-1185">Reference proteome</keyword>
<feature type="compositionally biased region" description="Acidic residues" evidence="4">
    <location>
        <begin position="145"/>
        <end position="156"/>
    </location>
</feature>